<dbReference type="STRING" id="525904.Tter_0816"/>
<dbReference type="eggNOG" id="COG1514">
    <property type="taxonomic scope" value="Bacteria"/>
</dbReference>
<sequence length="198" mass="22631">MLSVEEYRQETPQSPPLYGVVLGLPEEFAEEIAGRRQRYCPNANKVIFPHITLRVPFTCQDARSLIEPLEQVAREKLPVKVTAKGLGTFKGTGKNVLYVHVERTPELLELHKAVVEALDGVNEVLPYAADHQMDNWVPHITIAEGMSEEQLECLMKEFEDYDPNEQWESNEILLVRSQQAEDGSILWTTTRSFKHLDE</sequence>
<accession>D1CFM7</accession>
<keyword evidence="2" id="KW-1185">Reference proteome</keyword>
<dbReference type="InterPro" id="IPR050580">
    <property type="entry name" value="2H_phosphoesterase_YjcG-like"/>
</dbReference>
<dbReference type="SUPFAM" id="SSF55144">
    <property type="entry name" value="LigT-like"/>
    <property type="match status" value="1"/>
</dbReference>
<dbReference type="HOGENOM" id="CLU_1377564_0_0_0"/>
<evidence type="ECO:0000313" key="1">
    <source>
        <dbReference type="EMBL" id="ACZ41733.1"/>
    </source>
</evidence>
<dbReference type="InterPro" id="IPR009097">
    <property type="entry name" value="Cyclic_Pdiesterase"/>
</dbReference>
<proteinExistence type="predicted"/>
<reference evidence="2" key="1">
    <citation type="journal article" date="2010" name="Stand. Genomic Sci.">
        <title>Complete genome sequence of 'Thermobaculum terrenum' type strain (YNP1).</title>
        <authorList>
            <person name="Kiss H."/>
            <person name="Cleland D."/>
            <person name="Lapidus A."/>
            <person name="Lucas S."/>
            <person name="Glavina Del Rio T."/>
            <person name="Nolan M."/>
            <person name="Tice H."/>
            <person name="Han C."/>
            <person name="Goodwin L."/>
            <person name="Pitluck S."/>
            <person name="Liolios K."/>
            <person name="Ivanova N."/>
            <person name="Mavromatis K."/>
            <person name="Ovchinnikova G."/>
            <person name="Pati A."/>
            <person name="Chen A."/>
            <person name="Palaniappan K."/>
            <person name="Land M."/>
            <person name="Hauser L."/>
            <person name="Chang Y."/>
            <person name="Jeffries C."/>
            <person name="Lu M."/>
            <person name="Brettin T."/>
            <person name="Detter J."/>
            <person name="Goker M."/>
            <person name="Tindall B."/>
            <person name="Beck B."/>
            <person name="McDermott T."/>
            <person name="Woyke T."/>
            <person name="Bristow J."/>
            <person name="Eisen J."/>
            <person name="Markowitz V."/>
            <person name="Hugenholtz P."/>
            <person name="Kyrpides N."/>
            <person name="Klenk H."/>
            <person name="Cheng J."/>
        </authorList>
    </citation>
    <scope>NUCLEOTIDE SEQUENCE [LARGE SCALE GENOMIC DNA]</scope>
    <source>
        <strain evidence="2">ATCC BAA-798 / YNP1</strain>
    </source>
</reference>
<name>D1CFM7_THET1</name>
<dbReference type="AlphaFoldDB" id="D1CFM7"/>
<gene>
    <name evidence="1" type="ordered locus">Tter_0816</name>
</gene>
<dbReference type="PANTHER" id="PTHR40037:SF1">
    <property type="entry name" value="PHOSPHOESTERASE SAOUHSC_00951-RELATED"/>
    <property type="match status" value="1"/>
</dbReference>
<dbReference type="Proteomes" id="UP000000323">
    <property type="component" value="Chromosome 1"/>
</dbReference>
<dbReference type="Pfam" id="PF13563">
    <property type="entry name" value="2_5_RNA_ligase2"/>
    <property type="match status" value="1"/>
</dbReference>
<dbReference type="EMBL" id="CP001825">
    <property type="protein sequence ID" value="ACZ41733.1"/>
    <property type="molecule type" value="Genomic_DNA"/>
</dbReference>
<dbReference type="Gene3D" id="3.90.1140.10">
    <property type="entry name" value="Cyclic phosphodiesterase"/>
    <property type="match status" value="1"/>
</dbReference>
<dbReference type="PANTHER" id="PTHR40037">
    <property type="entry name" value="PHOSPHOESTERASE YJCG-RELATED"/>
    <property type="match status" value="1"/>
</dbReference>
<organism evidence="1 2">
    <name type="scientific">Thermobaculum terrenum (strain ATCC BAA-798 / CCMEE 7001 / YNP1)</name>
    <dbReference type="NCBI Taxonomy" id="525904"/>
    <lineage>
        <taxon>Bacteria</taxon>
        <taxon>Bacillati</taxon>
        <taxon>Chloroflexota</taxon>
        <taxon>Chloroflexia</taxon>
        <taxon>Candidatus Thermobaculales</taxon>
        <taxon>Candidatus Thermobaculaceae</taxon>
        <taxon>Thermobaculum</taxon>
    </lineage>
</organism>
<protein>
    <submittedName>
        <fullName evidence="1">Phosphoesterase HXTX</fullName>
    </submittedName>
</protein>
<dbReference type="RefSeq" id="WP_012874768.1">
    <property type="nucleotide sequence ID" value="NC_013525.1"/>
</dbReference>
<dbReference type="KEGG" id="ttr:Tter_0816"/>
<evidence type="ECO:0000313" key="2">
    <source>
        <dbReference type="Proteomes" id="UP000000323"/>
    </source>
</evidence>